<accession>A0A6J6FY59</accession>
<proteinExistence type="predicted"/>
<sequence>MLPSGRVVNHSGFVLTHGWSGDACRARSKAISILFFLAIETKVSKSAMVPSAGFIASWPPSLLPIAHGTPGSVSVGVSVLLRPLRCEIPMG</sequence>
<dbReference type="EMBL" id="CAEZUB010000094">
    <property type="protein sequence ID" value="CAB4593761.1"/>
    <property type="molecule type" value="Genomic_DNA"/>
</dbReference>
<gene>
    <name evidence="1" type="ORF">UFOPK1775_00768</name>
</gene>
<protein>
    <submittedName>
        <fullName evidence="1">Unannotated protein</fullName>
    </submittedName>
</protein>
<reference evidence="1" key="1">
    <citation type="submission" date="2020-05" db="EMBL/GenBank/DDBJ databases">
        <authorList>
            <person name="Chiriac C."/>
            <person name="Salcher M."/>
            <person name="Ghai R."/>
            <person name="Kavagutti S V."/>
        </authorList>
    </citation>
    <scope>NUCLEOTIDE SEQUENCE</scope>
</reference>
<organism evidence="1">
    <name type="scientific">freshwater metagenome</name>
    <dbReference type="NCBI Taxonomy" id="449393"/>
    <lineage>
        <taxon>unclassified sequences</taxon>
        <taxon>metagenomes</taxon>
        <taxon>ecological metagenomes</taxon>
    </lineage>
</organism>
<dbReference type="AlphaFoldDB" id="A0A6J6FY59"/>
<name>A0A6J6FY59_9ZZZZ</name>
<evidence type="ECO:0000313" key="1">
    <source>
        <dbReference type="EMBL" id="CAB4593761.1"/>
    </source>
</evidence>